<evidence type="ECO:0000313" key="20">
    <source>
        <dbReference type="RefSeq" id="XP_013415963.1"/>
    </source>
</evidence>
<dbReference type="STRING" id="7574.A0A1S3K001"/>
<dbReference type="AlphaFoldDB" id="A0A1S3K001"/>
<evidence type="ECO:0000259" key="15">
    <source>
        <dbReference type="Pfam" id="PF08441"/>
    </source>
</evidence>
<evidence type="ECO:0000256" key="14">
    <source>
        <dbReference type="RuleBase" id="RU003762"/>
    </source>
</evidence>
<keyword evidence="5" id="KW-0677">Repeat</keyword>
<dbReference type="Pfam" id="PF08441">
    <property type="entry name" value="Integrin_A_Ig_1"/>
    <property type="match status" value="1"/>
</dbReference>
<dbReference type="PRINTS" id="PR01185">
    <property type="entry name" value="INTEGRINA"/>
</dbReference>
<dbReference type="PANTHER" id="PTHR23220">
    <property type="entry name" value="INTEGRIN ALPHA"/>
    <property type="match status" value="1"/>
</dbReference>
<feature type="domain" description="Integrin alpha first immunoglubulin-like" evidence="15">
    <location>
        <begin position="484"/>
        <end position="645"/>
    </location>
</feature>
<evidence type="ECO:0000259" key="16">
    <source>
        <dbReference type="Pfam" id="PF20805"/>
    </source>
</evidence>
<evidence type="ECO:0000256" key="9">
    <source>
        <dbReference type="ARBA" id="ARBA00023136"/>
    </source>
</evidence>
<feature type="domain" description="Integrin alpha third immunoglobulin-like" evidence="17">
    <location>
        <begin position="798"/>
        <end position="1023"/>
    </location>
</feature>
<dbReference type="GO" id="GO:0008305">
    <property type="term" value="C:integrin complex"/>
    <property type="evidence" value="ECO:0007669"/>
    <property type="project" value="InterPro"/>
</dbReference>
<dbReference type="GO" id="GO:0098609">
    <property type="term" value="P:cell-cell adhesion"/>
    <property type="evidence" value="ECO:0007669"/>
    <property type="project" value="TreeGrafter"/>
</dbReference>
<evidence type="ECO:0000256" key="1">
    <source>
        <dbReference type="ARBA" id="ARBA00004479"/>
    </source>
</evidence>
<keyword evidence="9 14" id="KW-0472">Membrane</keyword>
<keyword evidence="4" id="KW-0732">Signal</keyword>
<proteinExistence type="inferred from homology"/>
<evidence type="ECO:0000256" key="5">
    <source>
        <dbReference type="ARBA" id="ARBA00022737"/>
    </source>
</evidence>
<dbReference type="Pfam" id="PF01839">
    <property type="entry name" value="FG-GAP"/>
    <property type="match status" value="2"/>
</dbReference>
<dbReference type="SUPFAM" id="SSF69179">
    <property type="entry name" value="Integrin domains"/>
    <property type="match status" value="3"/>
</dbReference>
<organism evidence="18 20">
    <name type="scientific">Lingula anatina</name>
    <name type="common">Brachiopod</name>
    <name type="synonym">Lingula unguis</name>
    <dbReference type="NCBI Taxonomy" id="7574"/>
    <lineage>
        <taxon>Eukaryota</taxon>
        <taxon>Metazoa</taxon>
        <taxon>Spiralia</taxon>
        <taxon>Lophotrochozoa</taxon>
        <taxon>Brachiopoda</taxon>
        <taxon>Linguliformea</taxon>
        <taxon>Lingulata</taxon>
        <taxon>Lingulida</taxon>
        <taxon>Linguloidea</taxon>
        <taxon>Lingulidae</taxon>
        <taxon>Lingula</taxon>
    </lineage>
</organism>
<feature type="repeat" description="FG-GAP" evidence="13">
    <location>
        <begin position="28"/>
        <end position="100"/>
    </location>
</feature>
<evidence type="ECO:0000256" key="4">
    <source>
        <dbReference type="ARBA" id="ARBA00022729"/>
    </source>
</evidence>
<feature type="transmembrane region" description="Helical" evidence="14">
    <location>
        <begin position="1034"/>
        <end position="1058"/>
    </location>
</feature>
<keyword evidence="12" id="KW-0325">Glycoprotein</keyword>
<reference evidence="19 20" key="1">
    <citation type="submission" date="2025-04" db="UniProtKB">
        <authorList>
            <consortium name="RefSeq"/>
        </authorList>
    </citation>
    <scope>IDENTIFICATION</scope>
    <source>
        <tissue evidence="19 20">Gonads</tissue>
    </source>
</reference>
<feature type="repeat" description="FG-GAP" evidence="13">
    <location>
        <begin position="372"/>
        <end position="428"/>
    </location>
</feature>
<dbReference type="InterPro" id="IPR018184">
    <property type="entry name" value="Integrin_alpha_C_CS"/>
</dbReference>
<evidence type="ECO:0000256" key="13">
    <source>
        <dbReference type="PROSITE-ProRule" id="PRU00803"/>
    </source>
</evidence>
<keyword evidence="6 14" id="KW-0130">Cell adhesion</keyword>
<accession>A0A1S3K001</accession>
<dbReference type="RefSeq" id="XP_013415962.1">
    <property type="nucleotide sequence ID" value="XM_013560508.1"/>
</dbReference>
<dbReference type="InterPro" id="IPR048286">
    <property type="entry name" value="Integrin_alpha_Ig-like_3"/>
</dbReference>
<evidence type="ECO:0000256" key="3">
    <source>
        <dbReference type="ARBA" id="ARBA00022692"/>
    </source>
</evidence>
<evidence type="ECO:0000313" key="19">
    <source>
        <dbReference type="RefSeq" id="XP_013415962.1"/>
    </source>
</evidence>
<keyword evidence="8 14" id="KW-0401">Integrin</keyword>
<dbReference type="InterPro" id="IPR032695">
    <property type="entry name" value="Integrin_dom_sf"/>
</dbReference>
<evidence type="ECO:0000256" key="10">
    <source>
        <dbReference type="ARBA" id="ARBA00023157"/>
    </source>
</evidence>
<dbReference type="InterPro" id="IPR028994">
    <property type="entry name" value="Integrin_alpha_N"/>
</dbReference>
<protein>
    <submittedName>
        <fullName evidence="19">Integrin alpha-PS1 isoform X1</fullName>
    </submittedName>
    <submittedName>
        <fullName evidence="20">Integrin alpha-PS1 isoform X2</fullName>
    </submittedName>
</protein>
<keyword evidence="18" id="KW-1185">Reference proteome</keyword>
<dbReference type="RefSeq" id="XP_013415963.1">
    <property type="nucleotide sequence ID" value="XM_013560509.1"/>
</dbReference>
<sequence length="1095" mass="121422">MAAYTQLLYILLKIICFSPGLYAFNLFTKLPIVKNGPVDSYFGFSVEQHQMNNSGDVTRLDENLILVGAPRADSVFADFSSIQRPGAIYRCPLSTQTGDCQQLNIDQTPTSEEDKDDQWLGVTLSSQGPGGAVATCAHRLKKSQFKWGFGMCVILTKELNFQKRMEPCENKPVENGHLEYGYCQAGSSLDLAPNGDLLLGLPGIGNWRGSLLKSTVLRGLNIDKKTYSSLALEPKPTDTAVPPVGINSYLGLSTTYGKLINGQDTFVAGAPRSQNSGQVVLFRKPVSGSILEWEPEYILTGEGFGSMYGYAVAVIDLNNDKLDDLVVGAPYYVDKDQRQEKRAGGAIYVYLNGPGGITDRTVPKTILGRKMTEADCAKLTCEHAQFGLSLANMGDIDNDGYDDLAVGAPFEGDGAVYIYHGSQSGIQEEYSQRIEASDLALPSGMTAPTSFGYSLSGGRDLDNNKYNDLLIGAFQSNTAILLRAQPILRILVNWQDQPFKIDPESYECSDGTKLSCAIYRFCFKYVEPTNSFRDSIRMQYTFTVDSDSQIPRLKFANLPQDNMKDSEVTRTVDLAEAGKDVCLSEIAYVKNGTKEILRPIPFMLKWSLQEKTVPQPTIGGALPRMNDYPIIDSDKSKEEFTATFVKKCGSDDQCHSDLRVFAKFRKLQTDKDGTVVLKLGEDKEVLLDIDFSNMRESAYLATLTITHPPSFSYVGVEGKTRVCTRPIQDEPRRVCDMGNPYAQGASELLTLKFSTNKVTPQDSLIIDIQANTTSFDVDEGNNKFSLSLRPIIETDMLLRGGSAPEQLFYSGKVVGESEIKYEEQIGKEVNHTYEIINNGSGTVERVNIIVKWPYEVANNYEQGKHLLYLVHTPIVEGTVGKCNMKPGQVNPLGIKSNRTTGTTAKQDGDVINYSKRRRKREMVVPARTQKDESGREVKVVTMDCQAGTAKCITFNCSIGKMTTGDSAFVRVTARLWNSTFVEDYASVDYVEIFSYARLEIPAELNIIQLKTENDDTKVKTKAEPRLGLAPKSDVAWWIIVVAVAAGILLLVILILVLWKLGFFKRRRPEYEDMNATHAVRVEKKTKYDKVASDDF</sequence>
<gene>
    <name evidence="19 20" type="primary">LOC106177668</name>
</gene>
<evidence type="ECO:0000256" key="12">
    <source>
        <dbReference type="ARBA" id="ARBA00023180"/>
    </source>
</evidence>
<feature type="repeat" description="FG-GAP" evidence="13">
    <location>
        <begin position="437"/>
        <end position="499"/>
    </location>
</feature>
<evidence type="ECO:0000256" key="6">
    <source>
        <dbReference type="ARBA" id="ARBA00022889"/>
    </source>
</evidence>
<dbReference type="Gene3D" id="1.20.5.930">
    <property type="entry name" value="Bicelle-embedded integrin alpha(iib) transmembrane segment"/>
    <property type="match status" value="1"/>
</dbReference>
<dbReference type="GeneID" id="106177668"/>
<evidence type="ECO:0000259" key="17">
    <source>
        <dbReference type="Pfam" id="PF20806"/>
    </source>
</evidence>
<dbReference type="Gene3D" id="2.60.40.1510">
    <property type="entry name" value="ntegrin, alpha v. Chain A, domain 3"/>
    <property type="match status" value="1"/>
</dbReference>
<feature type="repeat" description="FG-GAP" evidence="13">
    <location>
        <begin position="294"/>
        <end position="359"/>
    </location>
</feature>
<name>A0A1S3K001_LINAN</name>
<dbReference type="SMART" id="SM00191">
    <property type="entry name" value="Int_alpha"/>
    <property type="match status" value="5"/>
</dbReference>
<evidence type="ECO:0000256" key="7">
    <source>
        <dbReference type="ARBA" id="ARBA00022989"/>
    </source>
</evidence>
<dbReference type="KEGG" id="lak:106177668"/>
<keyword evidence="11 14" id="KW-0675">Receptor</keyword>
<dbReference type="Proteomes" id="UP000085678">
    <property type="component" value="Unplaced"/>
</dbReference>
<evidence type="ECO:0000256" key="11">
    <source>
        <dbReference type="ARBA" id="ARBA00023170"/>
    </source>
</evidence>
<dbReference type="Gene3D" id="2.60.40.1460">
    <property type="entry name" value="Integrin domains. Chain A, domain 2"/>
    <property type="match status" value="1"/>
</dbReference>
<comment type="caution">
    <text evidence="14">Lacks conserved residue(s) required for the propagation of feature annotation.</text>
</comment>
<dbReference type="Pfam" id="PF20805">
    <property type="entry name" value="Integrin_A_Ig_2"/>
    <property type="match status" value="1"/>
</dbReference>
<dbReference type="GO" id="GO:0007229">
    <property type="term" value="P:integrin-mediated signaling pathway"/>
    <property type="evidence" value="ECO:0007669"/>
    <property type="project" value="UniProtKB-KW"/>
</dbReference>
<dbReference type="FunFam" id="1.20.5.930:FF:000001">
    <property type="entry name" value="Integrin subunit alpha V"/>
    <property type="match status" value="1"/>
</dbReference>
<dbReference type="InterPro" id="IPR013519">
    <property type="entry name" value="Int_alpha_beta-p"/>
</dbReference>
<dbReference type="OrthoDB" id="5317514at2759"/>
<keyword evidence="7 14" id="KW-1133">Transmembrane helix</keyword>
<evidence type="ECO:0000256" key="2">
    <source>
        <dbReference type="ARBA" id="ARBA00008054"/>
    </source>
</evidence>
<dbReference type="InterPro" id="IPR000413">
    <property type="entry name" value="Integrin_alpha"/>
</dbReference>
<dbReference type="InterPro" id="IPR048285">
    <property type="entry name" value="Integrin_alpha_Ig-like_2"/>
</dbReference>
<keyword evidence="10" id="KW-1015">Disulfide bond</keyword>
<feature type="transmembrane region" description="Helical" evidence="14">
    <location>
        <begin position="7"/>
        <end position="27"/>
    </location>
</feature>
<dbReference type="GO" id="GO:0007160">
    <property type="term" value="P:cell-matrix adhesion"/>
    <property type="evidence" value="ECO:0007669"/>
    <property type="project" value="TreeGrafter"/>
</dbReference>
<evidence type="ECO:0000313" key="18">
    <source>
        <dbReference type="Proteomes" id="UP000085678"/>
    </source>
</evidence>
<dbReference type="GO" id="GO:0005178">
    <property type="term" value="F:integrin binding"/>
    <property type="evidence" value="ECO:0007669"/>
    <property type="project" value="TreeGrafter"/>
</dbReference>
<dbReference type="InterPro" id="IPR013517">
    <property type="entry name" value="FG-GAP"/>
</dbReference>
<dbReference type="SUPFAM" id="SSF69318">
    <property type="entry name" value="Integrin alpha N-terminal domain"/>
    <property type="match status" value="1"/>
</dbReference>
<dbReference type="PROSITE" id="PS51470">
    <property type="entry name" value="FG_GAP"/>
    <property type="match status" value="4"/>
</dbReference>
<dbReference type="InterPro" id="IPR013649">
    <property type="entry name" value="Integrin_alpha_Ig-like_1"/>
</dbReference>
<dbReference type="PANTHER" id="PTHR23220:SF122">
    <property type="entry name" value="INTEGRIN ALPHA-PS1"/>
    <property type="match status" value="1"/>
</dbReference>
<dbReference type="Gene3D" id="2.60.40.1530">
    <property type="entry name" value="ntegrin, alpha v. Chain A, domain 4"/>
    <property type="match status" value="1"/>
</dbReference>
<dbReference type="Pfam" id="PF20806">
    <property type="entry name" value="Integrin_A_Ig_3"/>
    <property type="match status" value="1"/>
</dbReference>
<feature type="domain" description="Integrin alpha second immunoglobulin-like" evidence="16">
    <location>
        <begin position="648"/>
        <end position="782"/>
    </location>
</feature>
<dbReference type="GO" id="GO:0033627">
    <property type="term" value="P:cell adhesion mediated by integrin"/>
    <property type="evidence" value="ECO:0007669"/>
    <property type="project" value="TreeGrafter"/>
</dbReference>
<dbReference type="GO" id="GO:0009897">
    <property type="term" value="C:external side of plasma membrane"/>
    <property type="evidence" value="ECO:0007669"/>
    <property type="project" value="TreeGrafter"/>
</dbReference>
<comment type="similarity">
    <text evidence="2 14">Belongs to the integrin alpha chain family.</text>
</comment>
<dbReference type="Gene3D" id="2.130.10.130">
    <property type="entry name" value="Integrin alpha, N-terminal"/>
    <property type="match status" value="1"/>
</dbReference>
<keyword evidence="3 14" id="KW-0812">Transmembrane</keyword>
<dbReference type="PROSITE" id="PS00242">
    <property type="entry name" value="INTEGRIN_ALPHA"/>
    <property type="match status" value="1"/>
</dbReference>
<comment type="subcellular location">
    <subcellularLocation>
        <location evidence="1 14">Membrane</location>
        <topology evidence="1 14">Single-pass type I membrane protein</topology>
    </subcellularLocation>
</comment>
<evidence type="ECO:0000256" key="8">
    <source>
        <dbReference type="ARBA" id="ARBA00023037"/>
    </source>
</evidence>